<dbReference type="RefSeq" id="WP_044215845.1">
    <property type="nucleotide sequence ID" value="NZ_JBKAGJ010000005.1"/>
</dbReference>
<evidence type="ECO:0008006" key="4">
    <source>
        <dbReference type="Google" id="ProtNLM"/>
    </source>
</evidence>
<dbReference type="EMBL" id="JPOS01000003">
    <property type="protein sequence ID" value="KGE89680.1"/>
    <property type="molecule type" value="Genomic_DNA"/>
</dbReference>
<evidence type="ECO:0000256" key="1">
    <source>
        <dbReference type="SAM" id="Phobius"/>
    </source>
</evidence>
<feature type="transmembrane region" description="Helical" evidence="1">
    <location>
        <begin position="41"/>
        <end position="60"/>
    </location>
</feature>
<keyword evidence="1" id="KW-1133">Transmembrane helix</keyword>
<evidence type="ECO:0000313" key="3">
    <source>
        <dbReference type="Proteomes" id="UP000029736"/>
    </source>
</evidence>
<dbReference type="AlphaFoldDB" id="A0A098SC14"/>
<evidence type="ECO:0000313" key="2">
    <source>
        <dbReference type="EMBL" id="KGE89680.1"/>
    </source>
</evidence>
<feature type="transmembrane region" description="Helical" evidence="1">
    <location>
        <begin position="7"/>
        <end position="29"/>
    </location>
</feature>
<name>A0A098SC14_9BACT</name>
<keyword evidence="1" id="KW-0472">Membrane</keyword>
<sequence length="68" mass="7865">MTTNDRSLRLISIFLLGVMLFNFPLVSLFSREGLLLGLPKLYWYFFVVWGSIIVLTAWVARPAKTKKD</sequence>
<protein>
    <recommendedName>
        <fullName evidence="4">DUF3311 domain-containing protein</fullName>
    </recommendedName>
</protein>
<accession>A0A098SC14</accession>
<keyword evidence="3" id="KW-1185">Reference proteome</keyword>
<reference evidence="2 3" key="1">
    <citation type="journal article" date="2014" name="Int. J. Syst. Evol. Microbiol.">
        <title>Phaeodactylibacter xiamenensis gen. nov., sp. nov., a member of the family Saprospiraceae isolated from the marine alga Phaeodactylum tricornutum.</title>
        <authorList>
            <person name="Chen Z.Jr."/>
            <person name="Lei X."/>
            <person name="Lai Q."/>
            <person name="Li Y."/>
            <person name="Zhang B."/>
            <person name="Zhang J."/>
            <person name="Zhang H."/>
            <person name="Yang L."/>
            <person name="Zheng W."/>
            <person name="Tian Y."/>
            <person name="Yu Z."/>
            <person name="Xu H.Jr."/>
            <person name="Zheng T."/>
        </authorList>
    </citation>
    <scope>NUCLEOTIDE SEQUENCE [LARGE SCALE GENOMIC DNA]</scope>
    <source>
        <strain evidence="2 3">KD52</strain>
    </source>
</reference>
<dbReference type="Proteomes" id="UP000029736">
    <property type="component" value="Unassembled WGS sequence"/>
</dbReference>
<proteinExistence type="predicted"/>
<gene>
    <name evidence="2" type="ORF">IX84_01195</name>
</gene>
<comment type="caution">
    <text evidence="2">The sequence shown here is derived from an EMBL/GenBank/DDBJ whole genome shotgun (WGS) entry which is preliminary data.</text>
</comment>
<organism evidence="2 3">
    <name type="scientific">Phaeodactylibacter xiamenensis</name>
    <dbReference type="NCBI Taxonomy" id="1524460"/>
    <lineage>
        <taxon>Bacteria</taxon>
        <taxon>Pseudomonadati</taxon>
        <taxon>Bacteroidota</taxon>
        <taxon>Saprospiria</taxon>
        <taxon>Saprospirales</taxon>
        <taxon>Haliscomenobacteraceae</taxon>
        <taxon>Phaeodactylibacter</taxon>
    </lineage>
</organism>
<dbReference type="OrthoDB" id="853798at2"/>
<keyword evidence="1" id="KW-0812">Transmembrane</keyword>